<accession>A0A7S3G1A2</accession>
<dbReference type="EMBL" id="HBIB01011793">
    <property type="protein sequence ID" value="CAE0245480.1"/>
    <property type="molecule type" value="Transcribed_RNA"/>
</dbReference>
<dbReference type="GO" id="GO:0003723">
    <property type="term" value="F:RNA binding"/>
    <property type="evidence" value="ECO:0007669"/>
    <property type="project" value="InterPro"/>
</dbReference>
<dbReference type="SMART" id="SM00651">
    <property type="entry name" value="Sm"/>
    <property type="match status" value="1"/>
</dbReference>
<dbReference type="PROSITE" id="PS52002">
    <property type="entry name" value="SM"/>
    <property type="match status" value="1"/>
</dbReference>
<dbReference type="SUPFAM" id="SSF50182">
    <property type="entry name" value="Sm-like ribonucleoproteins"/>
    <property type="match status" value="1"/>
</dbReference>
<evidence type="ECO:0000256" key="1">
    <source>
        <dbReference type="SAM" id="MobiDB-lite"/>
    </source>
</evidence>
<dbReference type="InterPro" id="IPR047575">
    <property type="entry name" value="Sm"/>
</dbReference>
<reference evidence="3" key="1">
    <citation type="submission" date="2021-01" db="EMBL/GenBank/DDBJ databases">
        <authorList>
            <person name="Corre E."/>
            <person name="Pelletier E."/>
            <person name="Niang G."/>
            <person name="Scheremetjew M."/>
            <person name="Finn R."/>
            <person name="Kale V."/>
            <person name="Holt S."/>
            <person name="Cochrane G."/>
            <person name="Meng A."/>
            <person name="Brown T."/>
            <person name="Cohen L."/>
        </authorList>
    </citation>
    <scope>NUCLEOTIDE SEQUENCE</scope>
    <source>
        <strain evidence="3">NIES-2562</strain>
    </source>
</reference>
<dbReference type="InterPro" id="IPR001163">
    <property type="entry name" value="Sm_dom_euk/arc"/>
</dbReference>
<evidence type="ECO:0000313" key="3">
    <source>
        <dbReference type="EMBL" id="CAE0245480.1"/>
    </source>
</evidence>
<dbReference type="Gene3D" id="2.30.30.100">
    <property type="match status" value="1"/>
</dbReference>
<organism evidence="3">
    <name type="scientific">Palpitomonas bilix</name>
    <dbReference type="NCBI Taxonomy" id="652834"/>
    <lineage>
        <taxon>Eukaryota</taxon>
        <taxon>Eukaryota incertae sedis</taxon>
    </lineage>
</organism>
<sequence length="118" mass="13484">MEKNGEDKREGAKREEEGEEEVGEREREREREEVENVGGKEAVRQLEEWMEEKLKLTLKNGRVIEGTFRAFDHFGNLLLANAEEILGPDLAQPGFEKLNLTVISINLSLLDSVVVMED</sequence>
<feature type="compositionally biased region" description="Basic and acidic residues" evidence="1">
    <location>
        <begin position="1"/>
        <end position="16"/>
    </location>
</feature>
<proteinExistence type="predicted"/>
<dbReference type="AlphaFoldDB" id="A0A7S3G1A2"/>
<gene>
    <name evidence="3" type="ORF">PBIL07802_LOCUS7661</name>
</gene>
<dbReference type="Pfam" id="PF01423">
    <property type="entry name" value="LSM"/>
    <property type="match status" value="1"/>
</dbReference>
<feature type="domain" description="Sm" evidence="2">
    <location>
        <begin position="41"/>
        <end position="118"/>
    </location>
</feature>
<dbReference type="InterPro" id="IPR010920">
    <property type="entry name" value="LSM_dom_sf"/>
</dbReference>
<evidence type="ECO:0000259" key="2">
    <source>
        <dbReference type="PROSITE" id="PS52002"/>
    </source>
</evidence>
<feature type="region of interest" description="Disordered" evidence="1">
    <location>
        <begin position="1"/>
        <end position="38"/>
    </location>
</feature>
<protein>
    <recommendedName>
        <fullName evidence="2">Sm domain-containing protein</fullName>
    </recommendedName>
</protein>
<feature type="compositionally biased region" description="Basic and acidic residues" evidence="1">
    <location>
        <begin position="24"/>
        <end position="34"/>
    </location>
</feature>
<name>A0A7S3G1A2_9EUKA</name>